<proteinExistence type="predicted"/>
<dbReference type="RefSeq" id="XP_016627955.1">
    <property type="nucleotide sequence ID" value="XM_016780949.1"/>
</dbReference>
<dbReference type="EMBL" id="KN848091">
    <property type="protein sequence ID" value="KIX93832.1"/>
    <property type="molecule type" value="Genomic_DNA"/>
</dbReference>
<accession>A0A0D2JKP5</accession>
<name>A0A0D2JKP5_9EURO</name>
<dbReference type="Proteomes" id="UP000053411">
    <property type="component" value="Unassembled WGS sequence"/>
</dbReference>
<reference evidence="2 3" key="1">
    <citation type="submission" date="2015-01" db="EMBL/GenBank/DDBJ databases">
        <title>The Genome Sequence of Fonsecaea multimorphosa CBS 102226.</title>
        <authorList>
            <consortium name="The Broad Institute Genomics Platform"/>
            <person name="Cuomo C."/>
            <person name="de Hoog S."/>
            <person name="Gorbushina A."/>
            <person name="Stielow B."/>
            <person name="Teixiera M."/>
            <person name="Abouelleil A."/>
            <person name="Chapman S.B."/>
            <person name="Priest M."/>
            <person name="Young S.K."/>
            <person name="Wortman J."/>
            <person name="Nusbaum C."/>
            <person name="Birren B."/>
        </authorList>
    </citation>
    <scope>NUCLEOTIDE SEQUENCE [LARGE SCALE GENOMIC DNA]</scope>
    <source>
        <strain evidence="2 3">CBS 102226</strain>
    </source>
</reference>
<evidence type="ECO:0000259" key="1">
    <source>
        <dbReference type="PROSITE" id="PS51186"/>
    </source>
</evidence>
<dbReference type="GO" id="GO:0016747">
    <property type="term" value="F:acyltransferase activity, transferring groups other than amino-acyl groups"/>
    <property type="evidence" value="ECO:0007669"/>
    <property type="project" value="InterPro"/>
</dbReference>
<dbReference type="GeneID" id="27716203"/>
<dbReference type="InterPro" id="IPR016181">
    <property type="entry name" value="Acyl_CoA_acyltransferase"/>
</dbReference>
<feature type="domain" description="N-acetyltransferase" evidence="1">
    <location>
        <begin position="101"/>
        <end position="245"/>
    </location>
</feature>
<dbReference type="STRING" id="1442371.A0A0D2JKP5"/>
<dbReference type="Gene3D" id="3.40.630.30">
    <property type="match status" value="1"/>
</dbReference>
<sequence>MATTSEKMEASAVTVNSASATSLVDLKGRSAVPMQSLPPTTASQSPEYCHRLADISSRATVSEPLNIVFQQEKTGRATAVTPELLYTGAKGRIETKVAAGAWVVEAANFAAVACWEPPSSNVPPFTEAQFAEMARERPVFAQFARDIQAARLASLGPDQPYWTLSLMARDPQRKDKGAVRAVIEPYIKRAKEEKLPLWLVAGNTRARDIYAYFGFRVVKLIWSYPRDRKEGDEGVPTWCMVCNWPVE</sequence>
<gene>
    <name evidence="2" type="ORF">Z520_10457</name>
</gene>
<dbReference type="PANTHER" id="PTHR42791">
    <property type="entry name" value="GNAT FAMILY ACETYLTRANSFERASE"/>
    <property type="match status" value="1"/>
</dbReference>
<dbReference type="VEuPathDB" id="FungiDB:Z520_10457"/>
<evidence type="ECO:0000313" key="3">
    <source>
        <dbReference type="Proteomes" id="UP000053411"/>
    </source>
</evidence>
<keyword evidence="3" id="KW-1185">Reference proteome</keyword>
<dbReference type="AlphaFoldDB" id="A0A0D2JKP5"/>
<dbReference type="InterPro" id="IPR052523">
    <property type="entry name" value="Trichothecene_AcTrans"/>
</dbReference>
<dbReference type="InterPro" id="IPR000182">
    <property type="entry name" value="GNAT_dom"/>
</dbReference>
<evidence type="ECO:0000313" key="2">
    <source>
        <dbReference type="EMBL" id="KIX93832.1"/>
    </source>
</evidence>
<protein>
    <recommendedName>
        <fullName evidence="1">N-acetyltransferase domain-containing protein</fullName>
    </recommendedName>
</protein>
<dbReference type="OrthoDB" id="410198at2759"/>
<dbReference type="PROSITE" id="PS51186">
    <property type="entry name" value="GNAT"/>
    <property type="match status" value="1"/>
</dbReference>
<dbReference type="PANTHER" id="PTHR42791:SF1">
    <property type="entry name" value="N-ACETYLTRANSFERASE DOMAIN-CONTAINING PROTEIN"/>
    <property type="match status" value="1"/>
</dbReference>
<dbReference type="SUPFAM" id="SSF55729">
    <property type="entry name" value="Acyl-CoA N-acyltransferases (Nat)"/>
    <property type="match status" value="1"/>
</dbReference>
<organism evidence="2 3">
    <name type="scientific">Fonsecaea multimorphosa CBS 102226</name>
    <dbReference type="NCBI Taxonomy" id="1442371"/>
    <lineage>
        <taxon>Eukaryota</taxon>
        <taxon>Fungi</taxon>
        <taxon>Dikarya</taxon>
        <taxon>Ascomycota</taxon>
        <taxon>Pezizomycotina</taxon>
        <taxon>Eurotiomycetes</taxon>
        <taxon>Chaetothyriomycetidae</taxon>
        <taxon>Chaetothyriales</taxon>
        <taxon>Herpotrichiellaceae</taxon>
        <taxon>Fonsecaea</taxon>
    </lineage>
</organism>